<feature type="region of interest" description="Disordered" evidence="1">
    <location>
        <begin position="95"/>
        <end position="130"/>
    </location>
</feature>
<feature type="region of interest" description="Disordered" evidence="1">
    <location>
        <begin position="153"/>
        <end position="293"/>
    </location>
</feature>
<feature type="compositionally biased region" description="Basic residues" evidence="1">
    <location>
        <begin position="220"/>
        <end position="231"/>
    </location>
</feature>
<gene>
    <name evidence="3" type="ORF">DNG_08340</name>
</gene>
<evidence type="ECO:0000313" key="4">
    <source>
        <dbReference type="Proteomes" id="UP001187682"/>
    </source>
</evidence>
<accession>A0AAE8SYE2</accession>
<proteinExistence type="predicted"/>
<dbReference type="EMBL" id="ONZQ02000013">
    <property type="protein sequence ID" value="SPO05653.1"/>
    <property type="molecule type" value="Genomic_DNA"/>
</dbReference>
<dbReference type="AlphaFoldDB" id="A0AAE8SYE2"/>
<name>A0AAE8SYE2_9PEZI</name>
<keyword evidence="2" id="KW-0472">Membrane</keyword>
<protein>
    <recommendedName>
        <fullName evidence="5">Transmembrane protein</fullName>
    </recommendedName>
</protein>
<reference evidence="3" key="1">
    <citation type="submission" date="2018-03" db="EMBL/GenBank/DDBJ databases">
        <authorList>
            <person name="Guldener U."/>
        </authorList>
    </citation>
    <scope>NUCLEOTIDE SEQUENCE</scope>
</reference>
<feature type="compositionally biased region" description="Basic and acidic residues" evidence="1">
    <location>
        <begin position="423"/>
        <end position="434"/>
    </location>
</feature>
<evidence type="ECO:0000256" key="2">
    <source>
        <dbReference type="SAM" id="Phobius"/>
    </source>
</evidence>
<comment type="caution">
    <text evidence="3">The sequence shown here is derived from an EMBL/GenBank/DDBJ whole genome shotgun (WGS) entry which is preliminary data.</text>
</comment>
<keyword evidence="2" id="KW-1133">Transmembrane helix</keyword>
<feature type="compositionally biased region" description="Basic and acidic residues" evidence="1">
    <location>
        <begin position="161"/>
        <end position="176"/>
    </location>
</feature>
<dbReference type="Proteomes" id="UP001187682">
    <property type="component" value="Unassembled WGS sequence"/>
</dbReference>
<keyword evidence="2" id="KW-0812">Transmembrane</keyword>
<organism evidence="3 4">
    <name type="scientific">Cephalotrichum gorgonifer</name>
    <dbReference type="NCBI Taxonomy" id="2041049"/>
    <lineage>
        <taxon>Eukaryota</taxon>
        <taxon>Fungi</taxon>
        <taxon>Dikarya</taxon>
        <taxon>Ascomycota</taxon>
        <taxon>Pezizomycotina</taxon>
        <taxon>Sordariomycetes</taxon>
        <taxon>Hypocreomycetidae</taxon>
        <taxon>Microascales</taxon>
        <taxon>Microascaceae</taxon>
        <taxon>Cephalotrichum</taxon>
    </lineage>
</organism>
<feature type="compositionally biased region" description="Polar residues" evidence="1">
    <location>
        <begin position="281"/>
        <end position="291"/>
    </location>
</feature>
<sequence>MRTVNIFFGPRRRAGSLVVVWVATFFMIIFMLRWMNSRNRALEGVQQKPVEQDSQAAAGDGASFRDRLARVNGGIAPRTIDDVVELCEKVAGGSRRRPSMEMISVDNQGKGKEKGRPVVGDGTSFQNRNARVNGDVMPQSLDEVVELCRRVIVGQTPESSPEDRSSPGPEGYERGKVAGGHPGCDRYSSESSKSAATLGTAQTPSPLSQGLVDNTPRLTRATRRIPPKRSHQQPPGPLRTPNITPEPRFPFLSPSVSTSSLGSGETTSGSPSLTYSGGTGSTPPHTQTPTEQMGLYRYCPIREAMSRREVPALRIVAKRPSPDVLRAQLGVIEQCTREVDEAIEACAHEYTLSVCSDGSADREGIGPDADAEEGNETDITSVEEITWDDNNPVVRAAREARAREWADTERKEMKLRQMKTQRRRLEREREKEHT</sequence>
<feature type="transmembrane region" description="Helical" evidence="2">
    <location>
        <begin position="14"/>
        <end position="32"/>
    </location>
</feature>
<keyword evidence="4" id="KW-1185">Reference proteome</keyword>
<feature type="compositionally biased region" description="Polar residues" evidence="1">
    <location>
        <begin position="189"/>
        <end position="212"/>
    </location>
</feature>
<feature type="region of interest" description="Disordered" evidence="1">
    <location>
        <begin position="401"/>
        <end position="434"/>
    </location>
</feature>
<evidence type="ECO:0008006" key="5">
    <source>
        <dbReference type="Google" id="ProtNLM"/>
    </source>
</evidence>
<evidence type="ECO:0000256" key="1">
    <source>
        <dbReference type="SAM" id="MobiDB-lite"/>
    </source>
</evidence>
<evidence type="ECO:0000313" key="3">
    <source>
        <dbReference type="EMBL" id="SPO05653.1"/>
    </source>
</evidence>
<feature type="compositionally biased region" description="Low complexity" evidence="1">
    <location>
        <begin position="250"/>
        <end position="273"/>
    </location>
</feature>
<feature type="compositionally biased region" description="Basic and acidic residues" evidence="1">
    <location>
        <begin position="401"/>
        <end position="415"/>
    </location>
</feature>
<feature type="region of interest" description="Disordered" evidence="1">
    <location>
        <begin position="359"/>
        <end position="379"/>
    </location>
</feature>